<gene>
    <name evidence="6" type="primary">neoA_3</name>
    <name evidence="6" type="ORF">BG845_05780</name>
</gene>
<evidence type="ECO:0000259" key="4">
    <source>
        <dbReference type="Pfam" id="PF00107"/>
    </source>
</evidence>
<dbReference type="Pfam" id="PF08240">
    <property type="entry name" value="ADH_N"/>
    <property type="match status" value="1"/>
</dbReference>
<evidence type="ECO:0000256" key="1">
    <source>
        <dbReference type="ARBA" id="ARBA00001947"/>
    </source>
</evidence>
<dbReference type="EC" id="1.1.1.329" evidence="6"/>
<dbReference type="Gene3D" id="3.90.180.10">
    <property type="entry name" value="Medium-chain alcohol dehydrogenases, catalytic domain"/>
    <property type="match status" value="1"/>
</dbReference>
<comment type="cofactor">
    <cofactor evidence="1">
        <name>Zn(2+)</name>
        <dbReference type="ChEBI" id="CHEBI:29105"/>
    </cofactor>
</comment>
<organism evidence="6 7">
    <name type="scientific">Pseudonocardia autotrophica</name>
    <name type="common">Amycolata autotrophica</name>
    <name type="synonym">Nocardia autotrophica</name>
    <dbReference type="NCBI Taxonomy" id="2074"/>
    <lineage>
        <taxon>Bacteria</taxon>
        <taxon>Bacillati</taxon>
        <taxon>Actinomycetota</taxon>
        <taxon>Actinomycetes</taxon>
        <taxon>Pseudonocardiales</taxon>
        <taxon>Pseudonocardiaceae</taxon>
        <taxon>Pseudonocardia</taxon>
    </lineage>
</organism>
<evidence type="ECO:0000256" key="2">
    <source>
        <dbReference type="ARBA" id="ARBA00023002"/>
    </source>
</evidence>
<dbReference type="PANTHER" id="PTHR43401">
    <property type="entry name" value="L-THREONINE 3-DEHYDROGENASE"/>
    <property type="match status" value="1"/>
</dbReference>
<sequence length="333" mass="34603">MQALIWHGPHRHEHGDVPEPTPGPGEVLVQVHRAGICGSDVTAHKGLMGISRPGAVRGHEFAGVLAGGADGWRAGERVAVNPVLVCGTCDRCRAGRSSCCPDLEIIGVHRAGAFAELVAVPVTALHKLPDGLSYETAAGVEPLAQACHDVELARRHGPLGNTLVIGAGSIGAWIVQALQWAEPSAVTVVDPDPRRRDAALRWGATVVAATDDLPRRSFDTVFDVVGVPATRRAAVDACAGGGTVVAVGLGADESAIGWFDVVRREIVVQGANTFTDDSYRKALDLLATGRVEVPEARVLPLTDGGAVFTAMASGTDPFAGKTFLAPDRAPVVT</sequence>
<dbReference type="InterPro" id="IPR013149">
    <property type="entry name" value="ADH-like_C"/>
</dbReference>
<dbReference type="OrthoDB" id="3567264at2"/>
<dbReference type="PANTHER" id="PTHR43401:SF2">
    <property type="entry name" value="L-THREONINE 3-DEHYDROGENASE"/>
    <property type="match status" value="1"/>
</dbReference>
<dbReference type="InterPro" id="IPR036291">
    <property type="entry name" value="NAD(P)-bd_dom_sf"/>
</dbReference>
<keyword evidence="2 6" id="KW-0560">Oxidoreductase</keyword>
<dbReference type="Proteomes" id="UP000194360">
    <property type="component" value="Unassembled WGS sequence"/>
</dbReference>
<evidence type="ECO:0000256" key="3">
    <source>
        <dbReference type="SAM" id="MobiDB-lite"/>
    </source>
</evidence>
<evidence type="ECO:0000259" key="5">
    <source>
        <dbReference type="Pfam" id="PF08240"/>
    </source>
</evidence>
<dbReference type="InterPro" id="IPR050129">
    <property type="entry name" value="Zn_alcohol_dh"/>
</dbReference>
<dbReference type="RefSeq" id="WP_158092314.1">
    <property type="nucleotide sequence ID" value="NZ_AP018920.1"/>
</dbReference>
<dbReference type="InterPro" id="IPR011032">
    <property type="entry name" value="GroES-like_sf"/>
</dbReference>
<feature type="domain" description="Alcohol dehydrogenase-like N-terminal" evidence="5">
    <location>
        <begin position="23"/>
        <end position="130"/>
    </location>
</feature>
<reference evidence="6 7" key="1">
    <citation type="submission" date="2016-09" db="EMBL/GenBank/DDBJ databases">
        <title>Pseudonocardia autotrophica DSM535, a candidate organism with high potential of specific P450 cytochromes.</title>
        <authorList>
            <person name="Grumaz C."/>
            <person name="Vainshtein Y."/>
            <person name="Kirstahler P."/>
            <person name="Sohn K."/>
        </authorList>
    </citation>
    <scope>NUCLEOTIDE SEQUENCE [LARGE SCALE GENOMIC DNA]</scope>
    <source>
        <strain evidence="6 7">DSM 535</strain>
    </source>
</reference>
<dbReference type="EMBL" id="MIGB01000046">
    <property type="protein sequence ID" value="OSY35817.1"/>
    <property type="molecule type" value="Genomic_DNA"/>
</dbReference>
<dbReference type="Pfam" id="PF00107">
    <property type="entry name" value="ADH_zinc_N"/>
    <property type="match status" value="1"/>
</dbReference>
<dbReference type="InterPro" id="IPR013154">
    <property type="entry name" value="ADH-like_N"/>
</dbReference>
<dbReference type="STRING" id="2074.BG845_05780"/>
<proteinExistence type="predicted"/>
<dbReference type="Gene3D" id="3.40.50.720">
    <property type="entry name" value="NAD(P)-binding Rossmann-like Domain"/>
    <property type="match status" value="1"/>
</dbReference>
<keyword evidence="7" id="KW-1185">Reference proteome</keyword>
<feature type="domain" description="Alcohol dehydrogenase-like C-terminal" evidence="4">
    <location>
        <begin position="170"/>
        <end position="287"/>
    </location>
</feature>
<comment type="caution">
    <text evidence="6">The sequence shown here is derived from an EMBL/GenBank/DDBJ whole genome shotgun (WGS) entry which is preliminary data.</text>
</comment>
<evidence type="ECO:0000313" key="6">
    <source>
        <dbReference type="EMBL" id="OSY35817.1"/>
    </source>
</evidence>
<dbReference type="SUPFAM" id="SSF50129">
    <property type="entry name" value="GroES-like"/>
    <property type="match status" value="1"/>
</dbReference>
<dbReference type="SUPFAM" id="SSF51735">
    <property type="entry name" value="NAD(P)-binding Rossmann-fold domains"/>
    <property type="match status" value="1"/>
</dbReference>
<dbReference type="AlphaFoldDB" id="A0A1Y2MMC5"/>
<name>A0A1Y2MMC5_PSEAH</name>
<protein>
    <submittedName>
        <fullName evidence="6">2-deoxy-scyllo-inosamine dehydrogenase</fullName>
        <ecNumber evidence="6">1.1.1.329</ecNumber>
    </submittedName>
</protein>
<evidence type="ECO:0000313" key="7">
    <source>
        <dbReference type="Proteomes" id="UP000194360"/>
    </source>
</evidence>
<dbReference type="GO" id="GO:0016491">
    <property type="term" value="F:oxidoreductase activity"/>
    <property type="evidence" value="ECO:0007669"/>
    <property type="project" value="UniProtKB-KW"/>
</dbReference>
<feature type="region of interest" description="Disordered" evidence="3">
    <location>
        <begin position="1"/>
        <end position="20"/>
    </location>
</feature>
<accession>A0A1Y2MMC5</accession>